<accession>A0A4U5NUF2</accession>
<dbReference type="AlphaFoldDB" id="A0A4U5NUF2"/>
<gene>
    <name evidence="3" type="ORF">L596_011600</name>
</gene>
<comment type="caution">
    <text evidence="3">The sequence shown here is derived from an EMBL/GenBank/DDBJ whole genome shotgun (WGS) entry which is preliminary data.</text>
</comment>
<proteinExistence type="predicted"/>
<dbReference type="Proteomes" id="UP000298663">
    <property type="component" value="Unassembled WGS sequence"/>
</dbReference>
<feature type="region of interest" description="Disordered" evidence="1">
    <location>
        <begin position="177"/>
        <end position="229"/>
    </location>
</feature>
<feature type="chain" id="PRO_5020721194" evidence="2">
    <location>
        <begin position="20"/>
        <end position="229"/>
    </location>
</feature>
<feature type="compositionally biased region" description="Basic and acidic residues" evidence="1">
    <location>
        <begin position="177"/>
        <end position="188"/>
    </location>
</feature>
<name>A0A4U5NUF2_STECR</name>
<feature type="region of interest" description="Disordered" evidence="1">
    <location>
        <begin position="116"/>
        <end position="140"/>
    </location>
</feature>
<keyword evidence="4" id="KW-1185">Reference proteome</keyword>
<reference evidence="3 4" key="2">
    <citation type="journal article" date="2019" name="G3 (Bethesda)">
        <title>Hybrid Assembly of the Genome of the Entomopathogenic Nematode Steinernema carpocapsae Identifies the X-Chromosome.</title>
        <authorList>
            <person name="Serra L."/>
            <person name="Macchietto M."/>
            <person name="Macias-Munoz A."/>
            <person name="McGill C.J."/>
            <person name="Rodriguez I.M."/>
            <person name="Rodriguez B."/>
            <person name="Murad R."/>
            <person name="Mortazavi A."/>
        </authorList>
    </citation>
    <scope>NUCLEOTIDE SEQUENCE [LARGE SCALE GENOMIC DNA]</scope>
    <source>
        <strain evidence="3 4">ALL</strain>
    </source>
</reference>
<feature type="compositionally biased region" description="Basic residues" evidence="1">
    <location>
        <begin position="189"/>
        <end position="208"/>
    </location>
</feature>
<organism evidence="3 4">
    <name type="scientific">Steinernema carpocapsae</name>
    <name type="common">Entomopathogenic nematode</name>
    <dbReference type="NCBI Taxonomy" id="34508"/>
    <lineage>
        <taxon>Eukaryota</taxon>
        <taxon>Metazoa</taxon>
        <taxon>Ecdysozoa</taxon>
        <taxon>Nematoda</taxon>
        <taxon>Chromadorea</taxon>
        <taxon>Rhabditida</taxon>
        <taxon>Tylenchina</taxon>
        <taxon>Panagrolaimomorpha</taxon>
        <taxon>Strongyloidoidea</taxon>
        <taxon>Steinernematidae</taxon>
        <taxon>Steinernema</taxon>
    </lineage>
</organism>
<protein>
    <submittedName>
        <fullName evidence="3">Uncharacterized protein</fullName>
    </submittedName>
</protein>
<feature type="compositionally biased region" description="Basic and acidic residues" evidence="1">
    <location>
        <begin position="130"/>
        <end position="140"/>
    </location>
</feature>
<evidence type="ECO:0000256" key="2">
    <source>
        <dbReference type="SAM" id="SignalP"/>
    </source>
</evidence>
<evidence type="ECO:0000256" key="1">
    <source>
        <dbReference type="SAM" id="MobiDB-lite"/>
    </source>
</evidence>
<reference evidence="3 4" key="1">
    <citation type="journal article" date="2015" name="Genome Biol.">
        <title>Comparative genomics of Steinernema reveals deeply conserved gene regulatory networks.</title>
        <authorList>
            <person name="Dillman A.R."/>
            <person name="Macchietto M."/>
            <person name="Porter C.F."/>
            <person name="Rogers A."/>
            <person name="Williams B."/>
            <person name="Antoshechkin I."/>
            <person name="Lee M.M."/>
            <person name="Goodwin Z."/>
            <person name="Lu X."/>
            <person name="Lewis E.E."/>
            <person name="Goodrich-Blair H."/>
            <person name="Stock S.P."/>
            <person name="Adams B.J."/>
            <person name="Sternberg P.W."/>
            <person name="Mortazavi A."/>
        </authorList>
    </citation>
    <scope>NUCLEOTIDE SEQUENCE [LARGE SCALE GENOMIC DNA]</scope>
    <source>
        <strain evidence="3 4">ALL</strain>
    </source>
</reference>
<evidence type="ECO:0000313" key="4">
    <source>
        <dbReference type="Proteomes" id="UP000298663"/>
    </source>
</evidence>
<sequence length="229" mass="26344">MIQRTLFALLLVSVASVFAAENEACEKLIECEAQAKAKWELCSVHNSTVDLLEHHESSCHNFTEHLHEEIHELTEEKSNHYGSCLKRLSPNASDYPLKGKKRAKCISIKKMKVNPSLKNRDAKTRRAAKEKKEKKNNAQKQCFRDVKKIRSRCHQYAKCCPIAKKCRDTSEIDKKLQEKKKTLHDSHKECRKQRQGKKKNGNGKKKEHKKEGLNVRRHPTSAAPVVAKQ</sequence>
<dbReference type="OrthoDB" id="5846776at2759"/>
<evidence type="ECO:0000313" key="3">
    <source>
        <dbReference type="EMBL" id="TKR87149.1"/>
    </source>
</evidence>
<feature type="signal peptide" evidence="2">
    <location>
        <begin position="1"/>
        <end position="19"/>
    </location>
</feature>
<dbReference type="EMBL" id="AZBU02000003">
    <property type="protein sequence ID" value="TKR87149.1"/>
    <property type="molecule type" value="Genomic_DNA"/>
</dbReference>
<keyword evidence="2" id="KW-0732">Signal</keyword>